<evidence type="ECO:0000313" key="1">
    <source>
        <dbReference type="EMBL" id="AFD05957.1"/>
    </source>
</evidence>
<dbReference type="AlphaFoldDB" id="H8KPQ9"/>
<dbReference type="eggNOG" id="ENOG5033FVN">
    <property type="taxonomic scope" value="Bacteria"/>
</dbReference>
<dbReference type="HOGENOM" id="CLU_1110814_0_0_10"/>
<dbReference type="RefSeq" id="WP_014679185.1">
    <property type="nucleotide sequence ID" value="NC_017770.1"/>
</dbReference>
<dbReference type="Proteomes" id="UP000007590">
    <property type="component" value="Chromosome"/>
</dbReference>
<keyword evidence="2" id="KW-1185">Reference proteome</keyword>
<name>H8KPQ9_SOLCM</name>
<dbReference type="EMBL" id="CP003349">
    <property type="protein sequence ID" value="AFD05957.1"/>
    <property type="molecule type" value="Genomic_DNA"/>
</dbReference>
<sequence>MNEATLNNKKFVAPSSWNELNDKGVLAVAKSLCHEEGKSTEARIQLARELFGIPEKLFSQLNPAQKVHLSLLFDWVGLDNNLTKWPLTTIRQGSKVYYGPADKLQDLSGDEFRYCEAVLAKYWNSKNVNDLADLTAILYRPAVSFSFTKQDTAERQKFNIKNSNRRSVSFCRLPDYINYAVLLCYLGNRSLIIKSHPHVFSGGESNEKKTWTDVLLNISGTKFGDYDKTITQNIWLLLRDLDNTIAATKK</sequence>
<reference evidence="1" key="1">
    <citation type="submission" date="2012-02" db="EMBL/GenBank/DDBJ databases">
        <title>The complete genome of Solitalea canadensis DSM 3403.</title>
        <authorList>
            <consortium name="US DOE Joint Genome Institute (JGI-PGF)"/>
            <person name="Lucas S."/>
            <person name="Copeland A."/>
            <person name="Lapidus A."/>
            <person name="Glavina del Rio T."/>
            <person name="Dalin E."/>
            <person name="Tice H."/>
            <person name="Bruce D."/>
            <person name="Goodwin L."/>
            <person name="Pitluck S."/>
            <person name="Peters L."/>
            <person name="Ovchinnikova G."/>
            <person name="Lu M."/>
            <person name="Kyrpides N."/>
            <person name="Mavromatis K."/>
            <person name="Ivanova N."/>
            <person name="Brettin T."/>
            <person name="Detter J.C."/>
            <person name="Han C."/>
            <person name="Larimer F."/>
            <person name="Land M."/>
            <person name="Hauser L."/>
            <person name="Markowitz V."/>
            <person name="Cheng J.-F."/>
            <person name="Hugenholtz P."/>
            <person name="Woyke T."/>
            <person name="Wu D."/>
            <person name="Spring S."/>
            <person name="Schroeder M."/>
            <person name="Kopitz M."/>
            <person name="Brambilla E."/>
            <person name="Klenk H.-P."/>
            <person name="Eisen J.A."/>
        </authorList>
    </citation>
    <scope>NUCLEOTIDE SEQUENCE</scope>
    <source>
        <strain evidence="1">DSM 3403</strain>
    </source>
</reference>
<accession>H8KPQ9</accession>
<gene>
    <name evidence="1" type="ordered locus">Solca_0842</name>
</gene>
<dbReference type="KEGG" id="scn:Solca_0842"/>
<dbReference type="OrthoDB" id="958788at2"/>
<protein>
    <submittedName>
        <fullName evidence="1">Uncharacterized protein</fullName>
    </submittedName>
</protein>
<dbReference type="STRING" id="929556.Solca_0842"/>
<organism evidence="1 2">
    <name type="scientific">Solitalea canadensis (strain ATCC 29591 / DSM 3403 / JCM 21819 / LMG 8368 / NBRC 15130 / NCIMB 12057 / USAM 9D)</name>
    <name type="common">Flexibacter canadensis</name>
    <dbReference type="NCBI Taxonomy" id="929556"/>
    <lineage>
        <taxon>Bacteria</taxon>
        <taxon>Pseudomonadati</taxon>
        <taxon>Bacteroidota</taxon>
        <taxon>Sphingobacteriia</taxon>
        <taxon>Sphingobacteriales</taxon>
        <taxon>Sphingobacteriaceae</taxon>
        <taxon>Solitalea</taxon>
    </lineage>
</organism>
<evidence type="ECO:0000313" key="2">
    <source>
        <dbReference type="Proteomes" id="UP000007590"/>
    </source>
</evidence>
<proteinExistence type="predicted"/>